<evidence type="ECO:0000313" key="12">
    <source>
        <dbReference type="EMBL" id="TPX34465.1"/>
    </source>
</evidence>
<dbReference type="InterPro" id="IPR013087">
    <property type="entry name" value="Znf_C2H2_type"/>
</dbReference>
<dbReference type="PROSITE" id="PS00028">
    <property type="entry name" value="ZINC_FINGER_C2H2_1"/>
    <property type="match status" value="8"/>
</dbReference>
<keyword evidence="4 9" id="KW-0863">Zinc-finger</keyword>
<dbReference type="Pfam" id="PF00096">
    <property type="entry name" value="zf-C2H2"/>
    <property type="match status" value="6"/>
</dbReference>
<proteinExistence type="predicted"/>
<evidence type="ECO:0000259" key="11">
    <source>
        <dbReference type="PROSITE" id="PS50157"/>
    </source>
</evidence>
<name>A0A507CAD3_9FUNG</name>
<evidence type="ECO:0000256" key="5">
    <source>
        <dbReference type="ARBA" id="ARBA00022833"/>
    </source>
</evidence>
<dbReference type="Proteomes" id="UP000319731">
    <property type="component" value="Unassembled WGS sequence"/>
</dbReference>
<keyword evidence="13" id="KW-1185">Reference proteome</keyword>
<dbReference type="Gene3D" id="3.30.160.60">
    <property type="entry name" value="Classic Zinc Finger"/>
    <property type="match status" value="8"/>
</dbReference>
<evidence type="ECO:0000256" key="6">
    <source>
        <dbReference type="ARBA" id="ARBA00023015"/>
    </source>
</evidence>
<reference evidence="12 13" key="1">
    <citation type="journal article" date="2019" name="Sci. Rep.">
        <title>Comparative genomics of chytrid fungi reveal insights into the obligate biotrophic and pathogenic lifestyle of Synchytrium endobioticum.</title>
        <authorList>
            <person name="van de Vossenberg B.T.L.H."/>
            <person name="Warris S."/>
            <person name="Nguyen H.D.T."/>
            <person name="van Gent-Pelzer M.P.E."/>
            <person name="Joly D.L."/>
            <person name="van de Geest H.C."/>
            <person name="Bonants P.J.M."/>
            <person name="Smith D.S."/>
            <person name="Levesque C.A."/>
            <person name="van der Lee T.A.J."/>
        </authorList>
    </citation>
    <scope>NUCLEOTIDE SEQUENCE [LARGE SCALE GENOMIC DNA]</scope>
    <source>
        <strain evidence="12 13">JEL517</strain>
    </source>
</reference>
<dbReference type="GO" id="GO:0008270">
    <property type="term" value="F:zinc ion binding"/>
    <property type="evidence" value="ECO:0007669"/>
    <property type="project" value="UniProtKB-KW"/>
</dbReference>
<keyword evidence="6" id="KW-0805">Transcription regulation</keyword>
<protein>
    <recommendedName>
        <fullName evidence="11">C2H2-type domain-containing protein</fullName>
    </recommendedName>
</protein>
<feature type="domain" description="C2H2-type" evidence="11">
    <location>
        <begin position="99"/>
        <end position="128"/>
    </location>
</feature>
<comment type="subcellular location">
    <subcellularLocation>
        <location evidence="1">Nucleus</location>
    </subcellularLocation>
</comment>
<evidence type="ECO:0000256" key="7">
    <source>
        <dbReference type="ARBA" id="ARBA00023163"/>
    </source>
</evidence>
<feature type="region of interest" description="Disordered" evidence="10">
    <location>
        <begin position="334"/>
        <end position="379"/>
    </location>
</feature>
<dbReference type="SUPFAM" id="SSF57667">
    <property type="entry name" value="beta-beta-alpha zinc fingers"/>
    <property type="match status" value="5"/>
</dbReference>
<gene>
    <name evidence="12" type="ORF">SmJEL517_g02882</name>
</gene>
<dbReference type="AlphaFoldDB" id="A0A507CAD3"/>
<keyword evidence="3" id="KW-0677">Repeat</keyword>
<dbReference type="PROSITE" id="PS50157">
    <property type="entry name" value="ZINC_FINGER_C2H2_2"/>
    <property type="match status" value="9"/>
</dbReference>
<evidence type="ECO:0000256" key="4">
    <source>
        <dbReference type="ARBA" id="ARBA00022771"/>
    </source>
</evidence>
<keyword evidence="2" id="KW-0479">Metal-binding</keyword>
<dbReference type="PANTHER" id="PTHR46179:SF13">
    <property type="entry name" value="C2H2-TYPE DOMAIN-CONTAINING PROTEIN"/>
    <property type="match status" value="1"/>
</dbReference>
<keyword evidence="7" id="KW-0804">Transcription</keyword>
<evidence type="ECO:0000256" key="3">
    <source>
        <dbReference type="ARBA" id="ARBA00022737"/>
    </source>
</evidence>
<dbReference type="PANTHER" id="PTHR46179">
    <property type="entry name" value="ZINC FINGER PROTEIN"/>
    <property type="match status" value="1"/>
</dbReference>
<sequence length="437" mass="49910">MEAEALKPPHQLSLDLKRKQHPDTQSMPTTPPSDDFEHQTEDDSDDQPKSKRPRLIEPETPPQTPREEFRCNVMGCNKVFEKRSKLNQHEKTHSDERPHVCPHPGCGKAFRRADHLRAHTPAHATEVELQKPFVCTYTDCESRFRLKHQLTRHEATHQTPKPFHCTVDGCEEAFAKREQLRRHVAAHSGQKPFVCTFEGCAKSFESNYKLSRHVRSHASKAYLCDQCDEIFDKWSLLQKHVNHNHVIKCEICVKTFTRQDALVKHYDTHDPSRDMQPCTWPGCARVFTTEKTLQVHIKTTHEQERSFKCTLPDCGAAFTSKVVLDRHLAAHNRPESNVSKRILASRPKLSAAETITGARRKPDVPRPESGPSQPSSYSAFVGLGEAEMGQGYGADYEEMMGDEAEDVEECHYHGGHCDDEEEEEIDEVGHYGDEFED</sequence>
<dbReference type="GO" id="GO:0005634">
    <property type="term" value="C:nucleus"/>
    <property type="evidence" value="ECO:0007669"/>
    <property type="project" value="UniProtKB-SubCell"/>
</dbReference>
<keyword evidence="8" id="KW-0539">Nucleus</keyword>
<feature type="domain" description="C2H2-type" evidence="11">
    <location>
        <begin position="133"/>
        <end position="162"/>
    </location>
</feature>
<evidence type="ECO:0000256" key="2">
    <source>
        <dbReference type="ARBA" id="ARBA00022723"/>
    </source>
</evidence>
<accession>A0A507CAD3</accession>
<feature type="domain" description="C2H2-type" evidence="11">
    <location>
        <begin position="69"/>
        <end position="98"/>
    </location>
</feature>
<dbReference type="OrthoDB" id="427030at2759"/>
<dbReference type="InterPro" id="IPR051061">
    <property type="entry name" value="Zinc_finger_trans_reg"/>
</dbReference>
<evidence type="ECO:0000256" key="8">
    <source>
        <dbReference type="ARBA" id="ARBA00023242"/>
    </source>
</evidence>
<feature type="domain" description="C2H2-type" evidence="11">
    <location>
        <begin position="247"/>
        <end position="274"/>
    </location>
</feature>
<dbReference type="InterPro" id="IPR036236">
    <property type="entry name" value="Znf_C2H2_sf"/>
</dbReference>
<keyword evidence="5" id="KW-0862">Zinc</keyword>
<dbReference type="FunFam" id="3.30.160.60:FF:000125">
    <property type="entry name" value="Putative zinc finger protein 143"/>
    <property type="match status" value="1"/>
</dbReference>
<dbReference type="SMART" id="SM00355">
    <property type="entry name" value="ZnF_C2H2"/>
    <property type="match status" value="9"/>
</dbReference>
<organism evidence="12 13">
    <name type="scientific">Synchytrium microbalum</name>
    <dbReference type="NCBI Taxonomy" id="1806994"/>
    <lineage>
        <taxon>Eukaryota</taxon>
        <taxon>Fungi</taxon>
        <taxon>Fungi incertae sedis</taxon>
        <taxon>Chytridiomycota</taxon>
        <taxon>Chytridiomycota incertae sedis</taxon>
        <taxon>Chytridiomycetes</taxon>
        <taxon>Synchytriales</taxon>
        <taxon>Synchytriaceae</taxon>
        <taxon>Synchytrium</taxon>
    </lineage>
</organism>
<comment type="caution">
    <text evidence="12">The sequence shown here is derived from an EMBL/GenBank/DDBJ whole genome shotgun (WGS) entry which is preliminary data.</text>
</comment>
<evidence type="ECO:0000256" key="10">
    <source>
        <dbReference type="SAM" id="MobiDB-lite"/>
    </source>
</evidence>
<dbReference type="GeneID" id="42004107"/>
<dbReference type="EMBL" id="QEAO01000013">
    <property type="protein sequence ID" value="TPX34465.1"/>
    <property type="molecule type" value="Genomic_DNA"/>
</dbReference>
<feature type="domain" description="C2H2-type" evidence="11">
    <location>
        <begin position="276"/>
        <end position="306"/>
    </location>
</feature>
<feature type="domain" description="C2H2-type" evidence="11">
    <location>
        <begin position="163"/>
        <end position="192"/>
    </location>
</feature>
<dbReference type="STRING" id="1806994.A0A507CAD3"/>
<feature type="domain" description="C2H2-type" evidence="11">
    <location>
        <begin position="193"/>
        <end position="222"/>
    </location>
</feature>
<feature type="domain" description="C2H2-type" evidence="11">
    <location>
        <begin position="307"/>
        <end position="336"/>
    </location>
</feature>
<feature type="region of interest" description="Disordered" evidence="10">
    <location>
        <begin position="413"/>
        <end position="437"/>
    </location>
</feature>
<feature type="compositionally biased region" description="Basic and acidic residues" evidence="10">
    <location>
        <begin position="35"/>
        <end position="57"/>
    </location>
</feature>
<feature type="region of interest" description="Disordered" evidence="10">
    <location>
        <begin position="1"/>
        <end position="70"/>
    </location>
</feature>
<evidence type="ECO:0000256" key="1">
    <source>
        <dbReference type="ARBA" id="ARBA00004123"/>
    </source>
</evidence>
<dbReference type="GO" id="GO:0006357">
    <property type="term" value="P:regulation of transcription by RNA polymerase II"/>
    <property type="evidence" value="ECO:0007669"/>
    <property type="project" value="TreeGrafter"/>
</dbReference>
<dbReference type="RefSeq" id="XP_031025185.1">
    <property type="nucleotide sequence ID" value="XM_031168810.1"/>
</dbReference>
<feature type="compositionally biased region" description="Basic and acidic residues" evidence="10">
    <location>
        <begin position="427"/>
        <end position="437"/>
    </location>
</feature>
<evidence type="ECO:0000256" key="9">
    <source>
        <dbReference type="PROSITE-ProRule" id="PRU00042"/>
    </source>
</evidence>
<feature type="domain" description="C2H2-type" evidence="11">
    <location>
        <begin position="222"/>
        <end position="245"/>
    </location>
</feature>
<evidence type="ECO:0000313" key="13">
    <source>
        <dbReference type="Proteomes" id="UP000319731"/>
    </source>
</evidence>